<accession>A0ABR2I4J1</accession>
<keyword evidence="3" id="KW-1185">Reference proteome</keyword>
<gene>
    <name evidence="2" type="ORF">PGQ11_013188</name>
</gene>
<keyword evidence="1" id="KW-1133">Transmembrane helix</keyword>
<keyword evidence="1" id="KW-0812">Transmembrane</keyword>
<evidence type="ECO:0000256" key="1">
    <source>
        <dbReference type="SAM" id="Phobius"/>
    </source>
</evidence>
<evidence type="ECO:0000313" key="2">
    <source>
        <dbReference type="EMBL" id="KAK8857276.1"/>
    </source>
</evidence>
<name>A0ABR2I4J1_9PEZI</name>
<feature type="transmembrane region" description="Helical" evidence="1">
    <location>
        <begin position="64"/>
        <end position="85"/>
    </location>
</feature>
<sequence length="106" mass="11877">MARSKRSNSSRQFWEAVQMIGKVLFTVAVLLIFFMAIAVNTGAVKLPDWADTWQEFDPEKRNKSAAIVFSIVCTLFVFVCAAGIIQMLREGRPQRPSNTSSSSFRA</sequence>
<dbReference type="Proteomes" id="UP001390339">
    <property type="component" value="Unassembled WGS sequence"/>
</dbReference>
<evidence type="ECO:0000313" key="3">
    <source>
        <dbReference type="Proteomes" id="UP001390339"/>
    </source>
</evidence>
<protein>
    <submittedName>
        <fullName evidence="2">Uncharacterized protein</fullName>
    </submittedName>
</protein>
<proteinExistence type="predicted"/>
<reference evidence="2 3" key="1">
    <citation type="journal article" date="2024" name="IMA Fungus">
        <title>Apiospora arundinis, a panoply of carbohydrate-active enzymes and secondary metabolites.</title>
        <authorList>
            <person name="Sorensen T."/>
            <person name="Petersen C."/>
            <person name="Muurmann A.T."/>
            <person name="Christiansen J.V."/>
            <person name="Brundto M.L."/>
            <person name="Overgaard C.K."/>
            <person name="Boysen A.T."/>
            <person name="Wollenberg R.D."/>
            <person name="Larsen T.O."/>
            <person name="Sorensen J.L."/>
            <person name="Nielsen K.L."/>
            <person name="Sondergaard T.E."/>
        </authorList>
    </citation>
    <scope>NUCLEOTIDE SEQUENCE [LARGE SCALE GENOMIC DNA]</scope>
    <source>
        <strain evidence="2 3">AAU 773</strain>
    </source>
</reference>
<keyword evidence="1" id="KW-0472">Membrane</keyword>
<dbReference type="EMBL" id="JAPCWZ010000007">
    <property type="protein sequence ID" value="KAK8857276.1"/>
    <property type="molecule type" value="Genomic_DNA"/>
</dbReference>
<feature type="transmembrane region" description="Helical" evidence="1">
    <location>
        <begin position="20"/>
        <end position="44"/>
    </location>
</feature>
<comment type="caution">
    <text evidence="2">The sequence shown here is derived from an EMBL/GenBank/DDBJ whole genome shotgun (WGS) entry which is preliminary data.</text>
</comment>
<organism evidence="2 3">
    <name type="scientific">Apiospora arundinis</name>
    <dbReference type="NCBI Taxonomy" id="335852"/>
    <lineage>
        <taxon>Eukaryota</taxon>
        <taxon>Fungi</taxon>
        <taxon>Dikarya</taxon>
        <taxon>Ascomycota</taxon>
        <taxon>Pezizomycotina</taxon>
        <taxon>Sordariomycetes</taxon>
        <taxon>Xylariomycetidae</taxon>
        <taxon>Amphisphaeriales</taxon>
        <taxon>Apiosporaceae</taxon>
        <taxon>Apiospora</taxon>
    </lineage>
</organism>